<feature type="domain" description="F-box" evidence="1">
    <location>
        <begin position="1"/>
        <end position="45"/>
    </location>
</feature>
<dbReference type="SUPFAM" id="SSF81383">
    <property type="entry name" value="F-box domain"/>
    <property type="match status" value="1"/>
</dbReference>
<evidence type="ECO:0000313" key="2">
    <source>
        <dbReference type="EMBL" id="OAD74253.1"/>
    </source>
</evidence>
<accession>A0A162UD87</accession>
<dbReference type="CDD" id="cd09917">
    <property type="entry name" value="F-box_SF"/>
    <property type="match status" value="1"/>
</dbReference>
<dbReference type="Proteomes" id="UP000077315">
    <property type="component" value="Unassembled WGS sequence"/>
</dbReference>
<evidence type="ECO:0000313" key="3">
    <source>
        <dbReference type="Proteomes" id="UP000077315"/>
    </source>
</evidence>
<dbReference type="InterPro" id="IPR036047">
    <property type="entry name" value="F-box-like_dom_sf"/>
</dbReference>
<organism evidence="2 3">
    <name type="scientific">Phycomyces blakesleeanus (strain ATCC 8743b / DSM 1359 / FGSC 10004 / NBRC 33097 / NRRL 1555)</name>
    <dbReference type="NCBI Taxonomy" id="763407"/>
    <lineage>
        <taxon>Eukaryota</taxon>
        <taxon>Fungi</taxon>
        <taxon>Fungi incertae sedis</taxon>
        <taxon>Mucoromycota</taxon>
        <taxon>Mucoromycotina</taxon>
        <taxon>Mucoromycetes</taxon>
        <taxon>Mucorales</taxon>
        <taxon>Phycomycetaceae</taxon>
        <taxon>Phycomyces</taxon>
    </lineage>
</organism>
<name>A0A162UD87_PHYB8</name>
<gene>
    <name evidence="2" type="ORF">PHYBLDRAFT_181171</name>
</gene>
<dbReference type="InterPro" id="IPR001810">
    <property type="entry name" value="F-box_dom"/>
</dbReference>
<protein>
    <recommendedName>
        <fullName evidence="1">F-box domain-containing protein</fullName>
    </recommendedName>
</protein>
<evidence type="ECO:0000259" key="1">
    <source>
        <dbReference type="PROSITE" id="PS50181"/>
    </source>
</evidence>
<keyword evidence="3" id="KW-1185">Reference proteome</keyword>
<dbReference type="Pfam" id="PF12937">
    <property type="entry name" value="F-box-like"/>
    <property type="match status" value="1"/>
</dbReference>
<dbReference type="AlphaFoldDB" id="A0A162UD87"/>
<dbReference type="Gene3D" id="3.80.10.10">
    <property type="entry name" value="Ribonuclease Inhibitor"/>
    <property type="match status" value="1"/>
</dbReference>
<dbReference type="Gene3D" id="1.20.1280.50">
    <property type="match status" value="1"/>
</dbReference>
<dbReference type="OrthoDB" id="10314651at2759"/>
<dbReference type="RefSeq" id="XP_018292293.1">
    <property type="nucleotide sequence ID" value="XM_018438429.1"/>
</dbReference>
<dbReference type="SUPFAM" id="SSF52047">
    <property type="entry name" value="RNI-like"/>
    <property type="match status" value="2"/>
</dbReference>
<dbReference type="InParanoid" id="A0A162UD87"/>
<dbReference type="EMBL" id="KV440979">
    <property type="protein sequence ID" value="OAD74253.1"/>
    <property type="molecule type" value="Genomic_DNA"/>
</dbReference>
<sequence>MAASQLPFEILTIVATFTSTQDILSCTTVCKTWTAPFQNSLWHTINIHCKEKAKYFFHALSAHQDIYEKNGHRVRSLFLARNLGMIDAELCRMQAYFTNLRCLSIQYGNICTYSQRTVGNWGLWGSLKHLEIHFPGLTKKSRAKAMFKMLSVLPGLERLIITEDYGNPNHRLTWRDMETLHSFLPRLYYFHMDVPFGAIYPEDLDKIRCLSPEPNLITVHLFNNTLSLGWLYYAAIKYPEVTNFGWKVNRKEESTLEYYENIECPYYDDPYDYSPGSPLYSDISEEDDMVFETQEEALTAFATLAQFFPRLETLAIDERQMKEWVHSVFWVTLRHFDVSPKHLRFSLGEPINAFEKSQETIDKCILACSTTIETLELEISDSHLFHTPTYFDSFSHLVHVKLKMYSVNLELDILLDNWVSLKTLSLSMDVEKISITTKIPRYPPLHGLQTIEIELAVMHSNVFTYLSSRCRQLNTMVLRQVEIQDSVSSKTGCFYFNMPHTQLKTLRMHEVSFYYLGERDQNDDVDRFVNLVTIEQDKDIVQHDDSDKSTAASLSKDDPVPHSHPLWVHICGKFKGSKAETVVWTLGKKEVESVLRYFEAFQSNSKSRGIDRKVTRSYRGLVTKDLWETDIPHGYVKLYCKYVGEYYIDNFELSNATPYPS</sequence>
<reference evidence="3" key="1">
    <citation type="submission" date="2015-06" db="EMBL/GenBank/DDBJ databases">
        <title>Expansion of signal transduction pathways in fungi by whole-genome duplication.</title>
        <authorList>
            <consortium name="DOE Joint Genome Institute"/>
            <person name="Corrochano L.M."/>
            <person name="Kuo A."/>
            <person name="Marcet-Houben M."/>
            <person name="Polaino S."/>
            <person name="Salamov A."/>
            <person name="Villalobos J.M."/>
            <person name="Alvarez M.I."/>
            <person name="Avalos J."/>
            <person name="Benito E.P."/>
            <person name="Benoit I."/>
            <person name="Burger G."/>
            <person name="Camino L.P."/>
            <person name="Canovas D."/>
            <person name="Cerda-Olmedo E."/>
            <person name="Cheng J.-F."/>
            <person name="Dominguez A."/>
            <person name="Elias M."/>
            <person name="Eslava A.P."/>
            <person name="Glaser F."/>
            <person name="Grimwood J."/>
            <person name="Gutierrez G."/>
            <person name="Heitman J."/>
            <person name="Henrissat B."/>
            <person name="Iturriaga E.A."/>
            <person name="Lang B.F."/>
            <person name="Lavin J.L."/>
            <person name="Lee S."/>
            <person name="Li W."/>
            <person name="Lindquist E."/>
            <person name="Lopez-Garcia S."/>
            <person name="Luque E.M."/>
            <person name="Marcos A.T."/>
            <person name="Martin J."/>
            <person name="McCluskey K."/>
            <person name="Medina H.R."/>
            <person name="Miralles-Duran A."/>
            <person name="Miyazaki A."/>
            <person name="Munoz-Torres E."/>
            <person name="Oguiza J.A."/>
            <person name="Ohm R."/>
            <person name="Olmedo M."/>
            <person name="Orejas M."/>
            <person name="Ortiz-Castellanos L."/>
            <person name="Pisabarro A.G."/>
            <person name="Rodriguez-Romero J."/>
            <person name="Ruiz-Herrera J."/>
            <person name="Ruiz-Vazquez R."/>
            <person name="Sanz C."/>
            <person name="Schackwitz W."/>
            <person name="Schmutz J."/>
            <person name="Shahriari M."/>
            <person name="Shelest E."/>
            <person name="Silva-Franco F."/>
            <person name="Soanes D."/>
            <person name="Syed K."/>
            <person name="Tagua V.G."/>
            <person name="Talbot N.J."/>
            <person name="Thon M."/>
            <person name="De vries R.P."/>
            <person name="Wiebenga A."/>
            <person name="Yadav J.S."/>
            <person name="Braun E.L."/>
            <person name="Baker S."/>
            <person name="Garre V."/>
            <person name="Horwitz B."/>
            <person name="Torres-Martinez S."/>
            <person name="Idnurm A."/>
            <person name="Herrera-Estrella A."/>
            <person name="Gabaldon T."/>
            <person name="Grigoriev I.V."/>
        </authorList>
    </citation>
    <scope>NUCLEOTIDE SEQUENCE [LARGE SCALE GENOMIC DNA]</scope>
    <source>
        <strain evidence="3">NRRL 1555(-)</strain>
    </source>
</reference>
<proteinExistence type="predicted"/>
<dbReference type="InterPro" id="IPR032675">
    <property type="entry name" value="LRR_dom_sf"/>
</dbReference>
<dbReference type="GeneID" id="28999335"/>
<dbReference type="VEuPathDB" id="FungiDB:PHYBLDRAFT_181171"/>
<dbReference type="PROSITE" id="PS50181">
    <property type="entry name" value="FBOX"/>
    <property type="match status" value="1"/>
</dbReference>